<reference evidence="2" key="1">
    <citation type="submission" date="2023-02" db="EMBL/GenBank/DDBJ databases">
        <title>Kitasatospora phosalacinea NBRC 14362.</title>
        <authorList>
            <person name="Ichikawa N."/>
            <person name="Sato H."/>
            <person name="Tonouchi N."/>
        </authorList>
    </citation>
    <scope>NUCLEOTIDE SEQUENCE</scope>
    <source>
        <strain evidence="2">NBRC 14362</strain>
    </source>
</reference>
<sequence length="158" mass="16089">MEQRAETPAGPSAEPPGQLPGPLLVVDGANVVGSVPDGWWRDRRGAAEHLRDGLVAVAAAGVPGAPGPLAVVLVVEGAARGVAGVPEVRVVSATGSGDDRIVELVAAESALAPGRRVLVATADRGLRERVAALGAELLGPRTVRRDPRAPRPTDHPPE</sequence>
<evidence type="ECO:0000313" key="3">
    <source>
        <dbReference type="Proteomes" id="UP001165143"/>
    </source>
</evidence>
<proteinExistence type="predicted"/>
<name>A0A9W6PL65_9ACTN</name>
<dbReference type="Proteomes" id="UP001165143">
    <property type="component" value="Unassembled WGS sequence"/>
</dbReference>
<organism evidence="2 3">
    <name type="scientific">Kitasatospora phosalacinea</name>
    <dbReference type="NCBI Taxonomy" id="2065"/>
    <lineage>
        <taxon>Bacteria</taxon>
        <taxon>Bacillati</taxon>
        <taxon>Actinomycetota</taxon>
        <taxon>Actinomycetes</taxon>
        <taxon>Kitasatosporales</taxon>
        <taxon>Streptomycetaceae</taxon>
        <taxon>Kitasatospora</taxon>
    </lineage>
</organism>
<dbReference type="AlphaFoldDB" id="A0A9W6PL65"/>
<feature type="compositionally biased region" description="Basic and acidic residues" evidence="1">
    <location>
        <begin position="143"/>
        <end position="158"/>
    </location>
</feature>
<comment type="caution">
    <text evidence="2">The sequence shown here is derived from an EMBL/GenBank/DDBJ whole genome shotgun (WGS) entry which is preliminary data.</text>
</comment>
<protein>
    <recommendedName>
        <fullName evidence="4">NTP pyrophosphohydrolase</fullName>
    </recommendedName>
</protein>
<accession>A0A9W6PL65</accession>
<feature type="region of interest" description="Disordered" evidence="1">
    <location>
        <begin position="139"/>
        <end position="158"/>
    </location>
</feature>
<feature type="region of interest" description="Disordered" evidence="1">
    <location>
        <begin position="1"/>
        <end position="21"/>
    </location>
</feature>
<evidence type="ECO:0000313" key="2">
    <source>
        <dbReference type="EMBL" id="GLW56866.1"/>
    </source>
</evidence>
<evidence type="ECO:0008006" key="4">
    <source>
        <dbReference type="Google" id="ProtNLM"/>
    </source>
</evidence>
<gene>
    <name evidence="2" type="ORF">Kpho01_48770</name>
</gene>
<dbReference type="EMBL" id="BSRX01000031">
    <property type="protein sequence ID" value="GLW56866.1"/>
    <property type="molecule type" value="Genomic_DNA"/>
</dbReference>
<dbReference type="RefSeq" id="WP_234337300.1">
    <property type="nucleotide sequence ID" value="NZ_BSRX01000031.1"/>
</dbReference>
<evidence type="ECO:0000256" key="1">
    <source>
        <dbReference type="SAM" id="MobiDB-lite"/>
    </source>
</evidence>